<reference evidence="1 3" key="2">
    <citation type="journal article" date="2011" name="Mol. Biol. Evol.">
        <title>Comparative genomic analysis of fruiting body formation in Myxococcales.</title>
        <authorList>
            <person name="Huntley S."/>
            <person name="Hamann N."/>
            <person name="Wegener-Feldbrugge S."/>
            <person name="Treuner-Lange A."/>
            <person name="Kube M."/>
            <person name="Reinhardt R."/>
            <person name="Klages S."/>
            <person name="Muller R."/>
            <person name="Ronning C.M."/>
            <person name="Nierman W.C."/>
            <person name="Sogaard-Andersen L."/>
        </authorList>
    </citation>
    <scope>NUCLEOTIDE SEQUENCE [LARGE SCALE GENOMIC DNA]</scope>
    <source>
        <strain evidence="1 3">DW4/3-1</strain>
    </source>
</reference>
<keyword evidence="3" id="KW-1185">Reference proteome</keyword>
<dbReference type="OrthoDB" id="5381683at2"/>
<dbReference type="RefSeq" id="WP_002619402.1">
    <property type="nucleotide sequence ID" value="NC_014623.1"/>
</dbReference>
<dbReference type="KEGG" id="sur:STAUR_3250"/>
<organism evidence="2 4">
    <name type="scientific">Stigmatella aurantiaca (strain DW4/3-1)</name>
    <dbReference type="NCBI Taxonomy" id="378806"/>
    <lineage>
        <taxon>Bacteria</taxon>
        <taxon>Pseudomonadati</taxon>
        <taxon>Myxococcota</taxon>
        <taxon>Myxococcia</taxon>
        <taxon>Myxococcales</taxon>
        <taxon>Cystobacterineae</taxon>
        <taxon>Archangiaceae</taxon>
        <taxon>Stigmatella</taxon>
    </lineage>
</organism>
<evidence type="ECO:0000313" key="1">
    <source>
        <dbReference type="EMBL" id="ADO71042.1"/>
    </source>
</evidence>
<gene>
    <name evidence="1" type="ordered locus">STAUR_3250</name>
    <name evidence="2" type="ORF">STIAU_4599</name>
</gene>
<dbReference type="HOGENOM" id="CLU_1530925_0_0_7"/>
<dbReference type="EMBL" id="AAMD01000258">
    <property type="protein sequence ID" value="EAU62224.1"/>
    <property type="molecule type" value="Genomic_DNA"/>
</dbReference>
<evidence type="ECO:0000313" key="4">
    <source>
        <dbReference type="Proteomes" id="UP000032702"/>
    </source>
</evidence>
<evidence type="ECO:0000313" key="2">
    <source>
        <dbReference type="EMBL" id="EAU62224.1"/>
    </source>
</evidence>
<dbReference type="Proteomes" id="UP000001351">
    <property type="component" value="Chromosome"/>
</dbReference>
<sequence length="174" mass="20016">MRFEARQRIQGTVDEVERALLDERYSDFLLKHHGVLLEVQTLEVKDEGNQVRRRIRYRPKPVISAIGPKKVPPEWFAFIETSTYDKRTKELTFTNVPTSNAISKMMVNTGVLRLRDVNGETERIMDGEISLKLPFLLKPLALIGEKVIQSEGLKILDAEPAVLNRFIAEFVRKP</sequence>
<dbReference type="EMBL" id="CP002271">
    <property type="protein sequence ID" value="ADO71042.1"/>
    <property type="molecule type" value="Genomic_DNA"/>
</dbReference>
<reference evidence="2 4" key="1">
    <citation type="submission" date="2006-04" db="EMBL/GenBank/DDBJ databases">
        <authorList>
            <person name="Nierman W.C."/>
        </authorList>
    </citation>
    <scope>NUCLEOTIDE SEQUENCE [LARGE SCALE GENOMIC DNA]</scope>
    <source>
        <strain evidence="2 4">DW4/3-1</strain>
    </source>
</reference>
<dbReference type="STRING" id="378806.STAUR_3250"/>
<dbReference type="AlphaFoldDB" id="Q08P15"/>
<protein>
    <submittedName>
        <fullName evidence="1">Conserved uncharacterized protein</fullName>
    </submittedName>
</protein>
<dbReference type="Proteomes" id="UP000032702">
    <property type="component" value="Unassembled WGS sequence"/>
</dbReference>
<dbReference type="eggNOG" id="ENOG5030TAX">
    <property type="taxonomic scope" value="Bacteria"/>
</dbReference>
<dbReference type="PATRIC" id="fig|378806.16.peg.986"/>
<accession>Q08P15</accession>
<proteinExistence type="predicted"/>
<name>Q08P15_STIAD</name>
<evidence type="ECO:0000313" key="3">
    <source>
        <dbReference type="Proteomes" id="UP000001351"/>
    </source>
</evidence>